<keyword evidence="4 8" id="KW-0067">ATP-binding</keyword>
<evidence type="ECO:0000313" key="8">
    <source>
        <dbReference type="EMBL" id="TGN75792.1"/>
    </source>
</evidence>
<reference evidence="8 9" key="1">
    <citation type="submission" date="2019-04" db="EMBL/GenBank/DDBJ databases">
        <title>Streptomyces sp. nov. Bv016 isolated from bark of Buahinia variegata.</title>
        <authorList>
            <person name="Kanchanasin P."/>
            <person name="Tanasupawat S."/>
            <person name="Yuki M."/>
            <person name="Kudo T."/>
        </authorList>
    </citation>
    <scope>NUCLEOTIDE SEQUENCE [LARGE SCALE GENOMIC DNA]</scope>
    <source>
        <strain evidence="8 9">Bv016</strain>
    </source>
</reference>
<comment type="caution">
    <text evidence="8">The sequence shown here is derived from an EMBL/GenBank/DDBJ whole genome shotgun (WGS) entry which is preliminary data.</text>
</comment>
<dbReference type="GO" id="GO:0005524">
    <property type="term" value="F:ATP binding"/>
    <property type="evidence" value="ECO:0007669"/>
    <property type="project" value="UniProtKB-KW"/>
</dbReference>
<dbReference type="InterPro" id="IPR050166">
    <property type="entry name" value="ABC_transporter_ATP-bind"/>
</dbReference>
<dbReference type="PANTHER" id="PTHR42788:SF17">
    <property type="entry name" value="ALIPHATIC SULFONATES IMPORT ATP-BINDING PROTEIN SSUB"/>
    <property type="match status" value="1"/>
</dbReference>
<keyword evidence="2" id="KW-1003">Cell membrane</keyword>
<dbReference type="PROSITE" id="PS50893">
    <property type="entry name" value="ABC_TRANSPORTER_2"/>
    <property type="match status" value="1"/>
</dbReference>
<dbReference type="AlphaFoldDB" id="A0A4Z1D3B6"/>
<name>A0A4Z1D3B6_9ACTN</name>
<keyword evidence="3" id="KW-0547">Nucleotide-binding</keyword>
<keyword evidence="6" id="KW-0472">Membrane</keyword>
<dbReference type="GeneID" id="95449751"/>
<dbReference type="InterPro" id="IPR003593">
    <property type="entry name" value="AAA+_ATPase"/>
</dbReference>
<dbReference type="PANTHER" id="PTHR42788">
    <property type="entry name" value="TAURINE IMPORT ATP-BINDING PROTEIN-RELATED"/>
    <property type="match status" value="1"/>
</dbReference>
<dbReference type="InterPro" id="IPR017871">
    <property type="entry name" value="ABC_transporter-like_CS"/>
</dbReference>
<evidence type="ECO:0000256" key="3">
    <source>
        <dbReference type="ARBA" id="ARBA00022741"/>
    </source>
</evidence>
<gene>
    <name evidence="8" type="ORF">E5083_19310</name>
</gene>
<keyword evidence="1" id="KW-0813">Transport</keyword>
<accession>A0A4Z1D3B6</accession>
<evidence type="ECO:0000256" key="4">
    <source>
        <dbReference type="ARBA" id="ARBA00022840"/>
    </source>
</evidence>
<keyword evidence="9" id="KW-1185">Reference proteome</keyword>
<feature type="domain" description="ABC transporter" evidence="7">
    <location>
        <begin position="20"/>
        <end position="234"/>
    </location>
</feature>
<evidence type="ECO:0000256" key="5">
    <source>
        <dbReference type="ARBA" id="ARBA00022967"/>
    </source>
</evidence>
<dbReference type="Gene3D" id="3.40.50.300">
    <property type="entry name" value="P-loop containing nucleotide triphosphate hydrolases"/>
    <property type="match status" value="1"/>
</dbReference>
<dbReference type="SMART" id="SM00382">
    <property type="entry name" value="AAA"/>
    <property type="match status" value="1"/>
</dbReference>
<keyword evidence="5" id="KW-1278">Translocase</keyword>
<dbReference type="InterPro" id="IPR027417">
    <property type="entry name" value="P-loop_NTPase"/>
</dbReference>
<dbReference type="RefSeq" id="WP_135786943.1">
    <property type="nucleotide sequence ID" value="NZ_SRRT01000005.1"/>
</dbReference>
<proteinExistence type="predicted"/>
<evidence type="ECO:0000256" key="2">
    <source>
        <dbReference type="ARBA" id="ARBA00022475"/>
    </source>
</evidence>
<dbReference type="GO" id="GO:0016887">
    <property type="term" value="F:ATP hydrolysis activity"/>
    <property type="evidence" value="ECO:0007669"/>
    <property type="project" value="InterPro"/>
</dbReference>
<evidence type="ECO:0000256" key="1">
    <source>
        <dbReference type="ARBA" id="ARBA00022448"/>
    </source>
</evidence>
<dbReference type="EMBL" id="SRRT01000005">
    <property type="protein sequence ID" value="TGN75792.1"/>
    <property type="molecule type" value="Genomic_DNA"/>
</dbReference>
<organism evidence="8 9">
    <name type="scientific">Streptomyces bauhiniae</name>
    <dbReference type="NCBI Taxonomy" id="2340725"/>
    <lineage>
        <taxon>Bacteria</taxon>
        <taxon>Bacillati</taxon>
        <taxon>Actinomycetota</taxon>
        <taxon>Actinomycetes</taxon>
        <taxon>Kitasatosporales</taxon>
        <taxon>Streptomycetaceae</taxon>
        <taxon>Streptomyces</taxon>
    </lineage>
</organism>
<evidence type="ECO:0000313" key="9">
    <source>
        <dbReference type="Proteomes" id="UP000298159"/>
    </source>
</evidence>
<evidence type="ECO:0000256" key="6">
    <source>
        <dbReference type="ARBA" id="ARBA00023136"/>
    </source>
</evidence>
<dbReference type="PROSITE" id="PS00211">
    <property type="entry name" value="ABC_TRANSPORTER_1"/>
    <property type="match status" value="1"/>
</dbReference>
<dbReference type="InterPro" id="IPR003439">
    <property type="entry name" value="ABC_transporter-like_ATP-bd"/>
</dbReference>
<protein>
    <submittedName>
        <fullName evidence="8">ABC transporter ATP-binding protein</fullName>
    </submittedName>
</protein>
<dbReference type="SUPFAM" id="SSF52540">
    <property type="entry name" value="P-loop containing nucleoside triphosphate hydrolases"/>
    <property type="match status" value="1"/>
</dbReference>
<dbReference type="Pfam" id="PF00005">
    <property type="entry name" value="ABC_tran"/>
    <property type="match status" value="1"/>
</dbReference>
<evidence type="ECO:0000259" key="7">
    <source>
        <dbReference type="PROSITE" id="PS50893"/>
    </source>
</evidence>
<dbReference type="Proteomes" id="UP000298159">
    <property type="component" value="Unassembled WGS sequence"/>
</dbReference>
<sequence>MATDVHGPVSPTATPVAQAVHVEGLTRAFDGRAVIDDLHLDLAPGEFVALLGRSGCGKSTLLRVLAGLDRDIDGTVLVPRRRAVAFQAPRLMPWKRVWRNVLLGLPGKPERALAEQALEEVGLGHRVNAWPKTLSGGEAQRVSLARALVREPDLLLLDEPFGALDALTRINAQRLVGELWQRRGCAVLLVTHDVEEAVLLADRVLVMDGGRIAHEQRVELDRPRELTDPRFAAIRADLLARLGVAPTAEAA</sequence>